<name>X0V0A9_9ZZZZ</name>
<dbReference type="AlphaFoldDB" id="X0V0A9"/>
<dbReference type="EMBL" id="BARS01020231">
    <property type="protein sequence ID" value="GAG04887.1"/>
    <property type="molecule type" value="Genomic_DNA"/>
</dbReference>
<evidence type="ECO:0000313" key="1">
    <source>
        <dbReference type="EMBL" id="GAG04887.1"/>
    </source>
</evidence>
<comment type="caution">
    <text evidence="1">The sequence shown here is derived from an EMBL/GenBank/DDBJ whole genome shotgun (WGS) entry which is preliminary data.</text>
</comment>
<gene>
    <name evidence="1" type="ORF">S01H1_32654</name>
</gene>
<reference evidence="1" key="1">
    <citation type="journal article" date="2014" name="Front. Microbiol.">
        <title>High frequency of phylogenetically diverse reductive dehalogenase-homologous genes in deep subseafloor sedimentary metagenomes.</title>
        <authorList>
            <person name="Kawai M."/>
            <person name="Futagami T."/>
            <person name="Toyoda A."/>
            <person name="Takaki Y."/>
            <person name="Nishi S."/>
            <person name="Hori S."/>
            <person name="Arai W."/>
            <person name="Tsubouchi T."/>
            <person name="Morono Y."/>
            <person name="Uchiyama I."/>
            <person name="Ito T."/>
            <person name="Fujiyama A."/>
            <person name="Inagaki F."/>
            <person name="Takami H."/>
        </authorList>
    </citation>
    <scope>NUCLEOTIDE SEQUENCE</scope>
    <source>
        <strain evidence="1">Expedition CK06-06</strain>
    </source>
</reference>
<accession>X0V0A9</accession>
<protein>
    <submittedName>
        <fullName evidence="1">Uncharacterized protein</fullName>
    </submittedName>
</protein>
<organism evidence="1">
    <name type="scientific">marine sediment metagenome</name>
    <dbReference type="NCBI Taxonomy" id="412755"/>
    <lineage>
        <taxon>unclassified sequences</taxon>
        <taxon>metagenomes</taxon>
        <taxon>ecological metagenomes</taxon>
    </lineage>
</organism>
<sequence>VMGGCKKCGARIKVVLGTLTPEEARKKLEGIQMFECPGHHVELSGPLGYWEIDFGTVHEDDAKLPTDEEWLAEKRERYEHVVTTQELDTVVDEVLGFSMGLCAVRRNGQREYVDFADSPSGTRYYFVGRKGAVHIPIAKGA</sequence>
<proteinExistence type="predicted"/>
<feature type="non-terminal residue" evidence="1">
    <location>
        <position position="1"/>
    </location>
</feature>